<dbReference type="Proteomes" id="UP000469670">
    <property type="component" value="Unassembled WGS sequence"/>
</dbReference>
<dbReference type="PROSITE" id="PS50943">
    <property type="entry name" value="HTH_CROC1"/>
    <property type="match status" value="1"/>
</dbReference>
<dbReference type="InterPro" id="IPR001387">
    <property type="entry name" value="Cro/C1-type_HTH"/>
</dbReference>
<dbReference type="PANTHER" id="PTHR46797">
    <property type="entry name" value="HTH-TYPE TRANSCRIPTIONAL REGULATOR"/>
    <property type="match status" value="1"/>
</dbReference>
<dbReference type="CDD" id="cd00093">
    <property type="entry name" value="HTH_XRE"/>
    <property type="match status" value="1"/>
</dbReference>
<sequence>MTASARTGPLPSGGGPAPYPDLDDLAADIGDRIRAERLHRGWSQAQLGARAGLTKKHVGAIEAGHTTLPVMRLAQLCHGLGMPMSDLLSDQWVMPERKTPRVLTPRQVQILAEARTGAPLSVIAVRVGMARESVSARMSEVYRVLGVAHLPYGRREAAIRVAVERGLLEPAVLDDAA</sequence>
<feature type="domain" description="HTH cro/C1-type" evidence="3">
    <location>
        <begin position="33"/>
        <end position="87"/>
    </location>
</feature>
<name>A0A7K3RSE2_9ACTN</name>
<feature type="region of interest" description="Disordered" evidence="2">
    <location>
        <begin position="1"/>
        <end position="23"/>
    </location>
</feature>
<comment type="caution">
    <text evidence="4">The sequence shown here is derived from an EMBL/GenBank/DDBJ whole genome shotgun (WGS) entry which is preliminary data.</text>
</comment>
<evidence type="ECO:0000313" key="4">
    <source>
        <dbReference type="EMBL" id="NEC17923.1"/>
    </source>
</evidence>
<dbReference type="InterPro" id="IPR036388">
    <property type="entry name" value="WH-like_DNA-bd_sf"/>
</dbReference>
<dbReference type="Gene3D" id="1.10.10.10">
    <property type="entry name" value="Winged helix-like DNA-binding domain superfamily/Winged helix DNA-binding domain"/>
    <property type="match status" value="1"/>
</dbReference>
<evidence type="ECO:0000256" key="2">
    <source>
        <dbReference type="SAM" id="MobiDB-lite"/>
    </source>
</evidence>
<dbReference type="GO" id="GO:0005829">
    <property type="term" value="C:cytosol"/>
    <property type="evidence" value="ECO:0007669"/>
    <property type="project" value="TreeGrafter"/>
</dbReference>
<evidence type="ECO:0000313" key="5">
    <source>
        <dbReference type="Proteomes" id="UP000469670"/>
    </source>
</evidence>
<protein>
    <submittedName>
        <fullName evidence="4">Helix-turn-helix domain-containing protein</fullName>
    </submittedName>
</protein>
<dbReference type="SUPFAM" id="SSF47413">
    <property type="entry name" value="lambda repressor-like DNA-binding domains"/>
    <property type="match status" value="1"/>
</dbReference>
<dbReference type="EMBL" id="JAAGMP010000314">
    <property type="protein sequence ID" value="NEC17923.1"/>
    <property type="molecule type" value="Genomic_DNA"/>
</dbReference>
<dbReference type="Pfam" id="PF01381">
    <property type="entry name" value="HTH_3"/>
    <property type="match status" value="1"/>
</dbReference>
<dbReference type="GO" id="GO:0003700">
    <property type="term" value="F:DNA-binding transcription factor activity"/>
    <property type="evidence" value="ECO:0007669"/>
    <property type="project" value="TreeGrafter"/>
</dbReference>
<reference evidence="4 5" key="1">
    <citation type="submission" date="2020-01" db="EMBL/GenBank/DDBJ databases">
        <title>Insect and environment-associated Actinomycetes.</title>
        <authorList>
            <person name="Currrie C."/>
            <person name="Chevrette M."/>
            <person name="Carlson C."/>
            <person name="Stubbendieck R."/>
            <person name="Wendt-Pienkowski E."/>
        </authorList>
    </citation>
    <scope>NUCLEOTIDE SEQUENCE [LARGE SCALE GENOMIC DNA]</scope>
    <source>
        <strain evidence="4 5">SID7590</strain>
    </source>
</reference>
<dbReference type="InterPro" id="IPR016032">
    <property type="entry name" value="Sig_transdc_resp-reg_C-effctor"/>
</dbReference>
<dbReference type="RefSeq" id="WP_164200573.1">
    <property type="nucleotide sequence ID" value="NZ_JAAGMP010000314.1"/>
</dbReference>
<proteinExistence type="predicted"/>
<keyword evidence="1" id="KW-0238">DNA-binding</keyword>
<dbReference type="InterPro" id="IPR010982">
    <property type="entry name" value="Lambda_DNA-bd_dom_sf"/>
</dbReference>
<dbReference type="GO" id="GO:0003677">
    <property type="term" value="F:DNA binding"/>
    <property type="evidence" value="ECO:0007669"/>
    <property type="project" value="UniProtKB-KW"/>
</dbReference>
<dbReference type="InterPro" id="IPR000792">
    <property type="entry name" value="Tscrpt_reg_LuxR_C"/>
</dbReference>
<organism evidence="4 5">
    <name type="scientific">Streptomyces parvus</name>
    <dbReference type="NCBI Taxonomy" id="66428"/>
    <lineage>
        <taxon>Bacteria</taxon>
        <taxon>Bacillati</taxon>
        <taxon>Actinomycetota</taxon>
        <taxon>Actinomycetes</taxon>
        <taxon>Kitasatosporales</taxon>
        <taxon>Streptomycetaceae</taxon>
        <taxon>Streptomyces</taxon>
    </lineage>
</organism>
<gene>
    <name evidence="4" type="ORF">G3I50_06550</name>
</gene>
<dbReference type="SMART" id="SM00530">
    <property type="entry name" value="HTH_XRE"/>
    <property type="match status" value="1"/>
</dbReference>
<dbReference type="AlphaFoldDB" id="A0A7K3RSE2"/>
<dbReference type="InterPro" id="IPR050807">
    <property type="entry name" value="TransReg_Diox_bact_type"/>
</dbReference>
<evidence type="ECO:0000259" key="3">
    <source>
        <dbReference type="PROSITE" id="PS50943"/>
    </source>
</evidence>
<dbReference type="PANTHER" id="PTHR46797:SF1">
    <property type="entry name" value="METHYLPHOSPHONATE SYNTHASE"/>
    <property type="match status" value="1"/>
</dbReference>
<evidence type="ECO:0000256" key="1">
    <source>
        <dbReference type="ARBA" id="ARBA00023125"/>
    </source>
</evidence>
<dbReference type="Gene3D" id="1.10.260.40">
    <property type="entry name" value="lambda repressor-like DNA-binding domains"/>
    <property type="match status" value="1"/>
</dbReference>
<dbReference type="SMART" id="SM00421">
    <property type="entry name" value="HTH_LUXR"/>
    <property type="match status" value="1"/>
</dbReference>
<accession>A0A7K3RSE2</accession>
<dbReference type="SUPFAM" id="SSF46894">
    <property type="entry name" value="C-terminal effector domain of the bipartite response regulators"/>
    <property type="match status" value="1"/>
</dbReference>